<keyword evidence="4" id="KW-1185">Reference proteome</keyword>
<dbReference type="Proteomes" id="UP000185161">
    <property type="component" value="Chromosome"/>
</dbReference>
<organism evidence="2 4">
    <name type="scientific">Sphingomonas koreensis</name>
    <dbReference type="NCBI Taxonomy" id="93064"/>
    <lineage>
        <taxon>Bacteria</taxon>
        <taxon>Pseudomonadati</taxon>
        <taxon>Pseudomonadota</taxon>
        <taxon>Alphaproteobacteria</taxon>
        <taxon>Sphingomonadales</taxon>
        <taxon>Sphingomonadaceae</taxon>
        <taxon>Sphingomonas</taxon>
    </lineage>
</organism>
<dbReference type="AlphaFoldDB" id="A0A1L6JCP1"/>
<proteinExistence type="predicted"/>
<dbReference type="RefSeq" id="WP_066579173.1">
    <property type="nucleotide sequence ID" value="NZ_CP018820.1"/>
</dbReference>
<dbReference type="EMBL" id="CP018820">
    <property type="protein sequence ID" value="APR53663.1"/>
    <property type="molecule type" value="Genomic_DNA"/>
</dbReference>
<gene>
    <name evidence="2" type="ORF">BRX40_15635</name>
    <name evidence="3" type="ORF">CA257_16890</name>
</gene>
<protein>
    <recommendedName>
        <fullName evidence="6">Phage shock protein B</fullName>
    </recommendedName>
</protein>
<evidence type="ECO:0000313" key="3">
    <source>
        <dbReference type="EMBL" id="RSV00485.1"/>
    </source>
</evidence>
<name>A0A1L6JCP1_9SPHN</name>
<evidence type="ECO:0000313" key="4">
    <source>
        <dbReference type="Proteomes" id="UP000185161"/>
    </source>
</evidence>
<evidence type="ECO:0008006" key="6">
    <source>
        <dbReference type="Google" id="ProtNLM"/>
    </source>
</evidence>
<dbReference type="GeneID" id="44133996"/>
<reference evidence="4" key="2">
    <citation type="submission" date="2016-12" db="EMBL/GenBank/DDBJ databases">
        <title>Whole genome sequencing of Sphingomonas sp. ABOJV.</title>
        <authorList>
            <person name="Conlan S."/>
            <person name="Thomas P.J."/>
            <person name="Mullikin J."/>
            <person name="Palmore T.N."/>
            <person name="Frank K.M."/>
            <person name="Segre J.A."/>
        </authorList>
    </citation>
    <scope>NUCLEOTIDE SEQUENCE [LARGE SCALE GENOMIC DNA]</scope>
    <source>
        <strain evidence="4">ABOJV</strain>
    </source>
</reference>
<evidence type="ECO:0000313" key="5">
    <source>
        <dbReference type="Proteomes" id="UP000286681"/>
    </source>
</evidence>
<dbReference type="EMBL" id="QQWO01000016">
    <property type="protein sequence ID" value="RSV00485.1"/>
    <property type="molecule type" value="Genomic_DNA"/>
</dbReference>
<evidence type="ECO:0000256" key="1">
    <source>
        <dbReference type="SAM" id="Phobius"/>
    </source>
</evidence>
<dbReference type="KEGG" id="skr:BRX40_15635"/>
<keyword evidence="1" id="KW-0472">Membrane</keyword>
<dbReference type="STRING" id="93064.BRX40_15635"/>
<sequence length="92" mass="10565">MEKAPFVLGFFFIVVGLPVILGIGADMFRRWLKHKEKMAEALNAQTAEKAAQYAAHTERLEQRVRVLERIATDKGLDLSDEIERLRDERPVN</sequence>
<feature type="transmembrane region" description="Helical" evidence="1">
    <location>
        <begin position="6"/>
        <end position="28"/>
    </location>
</feature>
<keyword evidence="1" id="KW-1133">Transmembrane helix</keyword>
<accession>A0A1L6JCP1</accession>
<dbReference type="Proteomes" id="UP000286681">
    <property type="component" value="Unassembled WGS sequence"/>
</dbReference>
<keyword evidence="1" id="KW-0812">Transmembrane</keyword>
<reference evidence="3 5" key="3">
    <citation type="submission" date="2018-07" db="EMBL/GenBank/DDBJ databases">
        <title>Genomic and Epidemiologic Investigation of an Indolent Hospital Outbreak.</title>
        <authorList>
            <person name="Johnson R.C."/>
            <person name="Deming C."/>
            <person name="Conlan S."/>
            <person name="Zellmer C.J."/>
            <person name="Michelin A.V."/>
            <person name="Lee-Lin S."/>
            <person name="Thomas P.J."/>
            <person name="Park M."/>
            <person name="Weingarten R.A."/>
            <person name="Less J."/>
            <person name="Dekker J.P."/>
            <person name="Frank K.M."/>
            <person name="Musser K.A."/>
            <person name="Mcquiston J.R."/>
            <person name="Henderson D.K."/>
            <person name="Lau A.F."/>
            <person name="Palmore T.N."/>
            <person name="Segre J.A."/>
        </authorList>
    </citation>
    <scope>NUCLEOTIDE SEQUENCE [LARGE SCALE GENOMIC DNA]</scope>
    <source>
        <strain evidence="3 5">SK-NIH.Env10_0317</strain>
    </source>
</reference>
<evidence type="ECO:0000313" key="2">
    <source>
        <dbReference type="EMBL" id="APR53663.1"/>
    </source>
</evidence>
<reference evidence="2" key="1">
    <citation type="submission" date="2016-12" db="EMBL/GenBank/DDBJ databases">
        <title>Whole genome sequencing of Sphingomonas koreensis.</title>
        <authorList>
            <person name="Conlan S."/>
            <person name="Thomas P.J."/>
            <person name="Mullikin J."/>
            <person name="Palmore T.N."/>
            <person name="Frank K.M."/>
            <person name="Segre J.A."/>
        </authorList>
    </citation>
    <scope>NUCLEOTIDE SEQUENCE</scope>
    <source>
        <strain evidence="2">ABOJV</strain>
    </source>
</reference>